<dbReference type="InterPro" id="IPR056647">
    <property type="entry name" value="DUF7745"/>
</dbReference>
<dbReference type="EMBL" id="JAMSHJ010000001">
    <property type="protein sequence ID" value="KAI5444560.1"/>
    <property type="molecule type" value="Genomic_DNA"/>
</dbReference>
<accession>A0A9D5BJ62</accession>
<proteinExistence type="predicted"/>
<evidence type="ECO:0000256" key="1">
    <source>
        <dbReference type="SAM" id="Coils"/>
    </source>
</evidence>
<dbReference type="Pfam" id="PF24924">
    <property type="entry name" value="DUF7745"/>
    <property type="match status" value="1"/>
</dbReference>
<gene>
    <name evidence="3" type="ORF">KIW84_012992</name>
</gene>
<comment type="caution">
    <text evidence="3">The sequence shown here is derived from an EMBL/GenBank/DDBJ whole genome shotgun (WGS) entry which is preliminary data.</text>
</comment>
<dbReference type="Proteomes" id="UP001058974">
    <property type="component" value="Chromosome 1"/>
</dbReference>
<dbReference type="AlphaFoldDB" id="A0A9D5BJ62"/>
<evidence type="ECO:0000313" key="3">
    <source>
        <dbReference type="EMBL" id="KAI5444560.1"/>
    </source>
</evidence>
<feature type="domain" description="DUF7745" evidence="2">
    <location>
        <begin position="25"/>
        <end position="126"/>
    </location>
</feature>
<dbReference type="PANTHER" id="PTHR48154">
    <property type="entry name" value="PROTEIN, PUTATIVE-RELATED"/>
    <property type="match status" value="1"/>
</dbReference>
<dbReference type="Gramene" id="Psat01G0299200-T1">
    <property type="protein sequence ID" value="KAI5444560.1"/>
    <property type="gene ID" value="KIW84_012992"/>
</dbReference>
<keyword evidence="4" id="KW-1185">Reference proteome</keyword>
<organism evidence="3 4">
    <name type="scientific">Pisum sativum</name>
    <name type="common">Garden pea</name>
    <name type="synonym">Lathyrus oleraceus</name>
    <dbReference type="NCBI Taxonomy" id="3888"/>
    <lineage>
        <taxon>Eukaryota</taxon>
        <taxon>Viridiplantae</taxon>
        <taxon>Streptophyta</taxon>
        <taxon>Embryophyta</taxon>
        <taxon>Tracheophyta</taxon>
        <taxon>Spermatophyta</taxon>
        <taxon>Magnoliopsida</taxon>
        <taxon>eudicotyledons</taxon>
        <taxon>Gunneridae</taxon>
        <taxon>Pentapetalae</taxon>
        <taxon>rosids</taxon>
        <taxon>fabids</taxon>
        <taxon>Fabales</taxon>
        <taxon>Fabaceae</taxon>
        <taxon>Papilionoideae</taxon>
        <taxon>50 kb inversion clade</taxon>
        <taxon>NPAAA clade</taxon>
        <taxon>Hologalegina</taxon>
        <taxon>IRL clade</taxon>
        <taxon>Fabeae</taxon>
        <taxon>Lathyrus</taxon>
    </lineage>
</organism>
<dbReference type="PANTHER" id="PTHR48154:SF1">
    <property type="entry name" value="PROTEIN, PUTATIVE-RELATED"/>
    <property type="match status" value="1"/>
</dbReference>
<evidence type="ECO:0000313" key="4">
    <source>
        <dbReference type="Proteomes" id="UP001058974"/>
    </source>
</evidence>
<protein>
    <recommendedName>
        <fullName evidence="2">DUF7745 domain-containing protein</fullName>
    </recommendedName>
</protein>
<sequence>MESGKEKTLQFKIREPKTDNLGNYAMSLSKGSKNSLNYKFGKILYLLSVPVHMEALTNLTQFFDPSLRFFQFQYFQLAPTLEEFSKILEIYKPAKGPFKMIRYRHTLEEMAFHLCIHEADLQANLRWDAMDNIMILLTFGLILVPTENYFVDYTTINLFLDVKVGDENHVPALLADVYHTLYQGHTNMRGLILQEINRNHATIQRIIHAWGQLNKGILKRPREEPIVPYAQWMREREHITKLLFVQEGPVAPKAPSPIMISVEEGNNLNTTILQLKKEKIIAQDNLTLQAPYQNWGCQKKTIEKIEQNQVALRKDIESLKGNVEGMKDKIDQLTRDITNMMAIEVEADKRKVTSTSTPPPMDVNPIRGFIYDIQGGETNIPSQKNNTLYPEGFIPIFIHNGASRPVQIPVPQNNYMDLSLQYEDEDHKGIVQESKPVAHPANIIGEIRVGDKYKILEERLKLHGDYKICRSNPDKCEKMKRCLQQMMNQGFVQIGYSKKIEDVSAIESQGHLSFEIPYQRGEVHASFQIHVPMYSHTPI</sequence>
<keyword evidence="1" id="KW-0175">Coiled coil</keyword>
<evidence type="ECO:0000259" key="2">
    <source>
        <dbReference type="Pfam" id="PF24924"/>
    </source>
</evidence>
<reference evidence="3 4" key="1">
    <citation type="journal article" date="2022" name="Nat. Genet.">
        <title>Improved pea reference genome and pan-genome highlight genomic features and evolutionary characteristics.</title>
        <authorList>
            <person name="Yang T."/>
            <person name="Liu R."/>
            <person name="Luo Y."/>
            <person name="Hu S."/>
            <person name="Wang D."/>
            <person name="Wang C."/>
            <person name="Pandey M.K."/>
            <person name="Ge S."/>
            <person name="Xu Q."/>
            <person name="Li N."/>
            <person name="Li G."/>
            <person name="Huang Y."/>
            <person name="Saxena R.K."/>
            <person name="Ji Y."/>
            <person name="Li M."/>
            <person name="Yan X."/>
            <person name="He Y."/>
            <person name="Liu Y."/>
            <person name="Wang X."/>
            <person name="Xiang C."/>
            <person name="Varshney R.K."/>
            <person name="Ding H."/>
            <person name="Gao S."/>
            <person name="Zong X."/>
        </authorList>
    </citation>
    <scope>NUCLEOTIDE SEQUENCE [LARGE SCALE GENOMIC DNA]</scope>
    <source>
        <strain evidence="3 4">cv. Zhongwan 6</strain>
    </source>
</reference>
<feature type="coiled-coil region" evidence="1">
    <location>
        <begin position="302"/>
        <end position="336"/>
    </location>
</feature>
<name>A0A9D5BJ62_PEA</name>